<dbReference type="EMBL" id="JARJLG010000005">
    <property type="protein sequence ID" value="KAJ7780805.1"/>
    <property type="molecule type" value="Genomic_DNA"/>
</dbReference>
<evidence type="ECO:0000313" key="2">
    <source>
        <dbReference type="EMBL" id="KAJ7780805.1"/>
    </source>
</evidence>
<protein>
    <recommendedName>
        <fullName evidence="1">Ribonuclease H1 N-terminal domain-containing protein</fullName>
    </recommendedName>
</protein>
<accession>A0AAD7NY64</accession>
<name>A0AAD7NY64_9AGAR</name>
<dbReference type="SUPFAM" id="SSF55658">
    <property type="entry name" value="L9 N-domain-like"/>
    <property type="match status" value="1"/>
</dbReference>
<evidence type="ECO:0000259" key="1">
    <source>
        <dbReference type="Pfam" id="PF01693"/>
    </source>
</evidence>
<evidence type="ECO:0000313" key="3">
    <source>
        <dbReference type="Proteomes" id="UP001215280"/>
    </source>
</evidence>
<reference evidence="2" key="1">
    <citation type="submission" date="2023-03" db="EMBL/GenBank/DDBJ databases">
        <title>Massive genome expansion in bonnet fungi (Mycena s.s.) driven by repeated elements and novel gene families across ecological guilds.</title>
        <authorList>
            <consortium name="Lawrence Berkeley National Laboratory"/>
            <person name="Harder C.B."/>
            <person name="Miyauchi S."/>
            <person name="Viragh M."/>
            <person name="Kuo A."/>
            <person name="Thoen E."/>
            <person name="Andreopoulos B."/>
            <person name="Lu D."/>
            <person name="Skrede I."/>
            <person name="Drula E."/>
            <person name="Henrissat B."/>
            <person name="Morin E."/>
            <person name="Kohler A."/>
            <person name="Barry K."/>
            <person name="LaButti K."/>
            <person name="Morin E."/>
            <person name="Salamov A."/>
            <person name="Lipzen A."/>
            <person name="Mereny Z."/>
            <person name="Hegedus B."/>
            <person name="Baldrian P."/>
            <person name="Stursova M."/>
            <person name="Weitz H."/>
            <person name="Taylor A."/>
            <person name="Grigoriev I.V."/>
            <person name="Nagy L.G."/>
            <person name="Martin F."/>
            <person name="Kauserud H."/>
        </authorList>
    </citation>
    <scope>NUCLEOTIDE SEQUENCE</scope>
    <source>
        <strain evidence="2">CBHHK188m</strain>
    </source>
</reference>
<dbReference type="Gene3D" id="3.40.970.10">
    <property type="entry name" value="Ribonuclease H1, N-terminal domain"/>
    <property type="match status" value="1"/>
</dbReference>
<dbReference type="Proteomes" id="UP001215280">
    <property type="component" value="Unassembled WGS sequence"/>
</dbReference>
<dbReference type="AlphaFoldDB" id="A0AAD7NY64"/>
<keyword evidence="3" id="KW-1185">Reference proteome</keyword>
<comment type="caution">
    <text evidence="2">The sequence shown here is derived from an EMBL/GenBank/DDBJ whole genome shotgun (WGS) entry which is preliminary data.</text>
</comment>
<feature type="domain" description="Ribonuclease H1 N-terminal" evidence="1">
    <location>
        <begin position="96"/>
        <end position="134"/>
    </location>
</feature>
<organism evidence="2 3">
    <name type="scientific">Mycena maculata</name>
    <dbReference type="NCBI Taxonomy" id="230809"/>
    <lineage>
        <taxon>Eukaryota</taxon>
        <taxon>Fungi</taxon>
        <taxon>Dikarya</taxon>
        <taxon>Basidiomycota</taxon>
        <taxon>Agaricomycotina</taxon>
        <taxon>Agaricomycetes</taxon>
        <taxon>Agaricomycetidae</taxon>
        <taxon>Agaricales</taxon>
        <taxon>Marasmiineae</taxon>
        <taxon>Mycenaceae</taxon>
        <taxon>Mycena</taxon>
    </lineage>
</organism>
<dbReference type="Pfam" id="PF01693">
    <property type="entry name" value="Cauli_VI"/>
    <property type="match status" value="1"/>
</dbReference>
<proteinExistence type="predicted"/>
<sequence length="254" mass="27269">MTTDAFDDIDPEFLALLAGPHLRDLHLTLSATPSQLLDCAPTPLRRLNAHPSTDFSHPVAQDPAIIGFATQGVPGATVRKVQTGGRRKQAHTKKAAYVVFSGIRCGVMRTWDEAGPLVLGVPCSIYRGYSTKAETDAAFRYAQERSWVRVSGSPPRPIPALPQPAVSGERADVNPLNGAEQLDDRWFVVYRGIIPGVYRSHLECQLNTLGVPNTIHEVVVGRAAAHAKFAGAGGRGHAAVASAPVYSEDLDVFT</sequence>
<dbReference type="InterPro" id="IPR011320">
    <property type="entry name" value="RNase_H1_N"/>
</dbReference>
<dbReference type="InterPro" id="IPR009027">
    <property type="entry name" value="Ribosomal_bL9/RNase_H1_N"/>
</dbReference>
<dbReference type="InterPro" id="IPR037056">
    <property type="entry name" value="RNase_H1_N_sf"/>
</dbReference>
<gene>
    <name evidence="2" type="ORF">DFH07DRAFT_765294</name>
</gene>